<evidence type="ECO:0000256" key="1">
    <source>
        <dbReference type="SAM" id="SignalP"/>
    </source>
</evidence>
<dbReference type="Gene3D" id="2.30.30.830">
    <property type="match status" value="1"/>
</dbReference>
<dbReference type="RefSeq" id="WP_077427076.1">
    <property type="nucleotide sequence ID" value="NZ_MLHH01000010.1"/>
</dbReference>
<accession>A0A1V3I9D7</accession>
<keyword evidence="1" id="KW-0732">Signal</keyword>
<dbReference type="AlphaFoldDB" id="A0A1V3I9D7"/>
<feature type="signal peptide" evidence="1">
    <location>
        <begin position="1"/>
        <end position="21"/>
    </location>
</feature>
<protein>
    <recommendedName>
        <fullName evidence="4">Pilus assembly protein PilP</fullName>
    </recommendedName>
</protein>
<keyword evidence="3" id="KW-1185">Reference proteome</keyword>
<proteinExistence type="predicted"/>
<feature type="chain" id="PRO_5010690272" description="Pilus assembly protein PilP" evidence="1">
    <location>
        <begin position="22"/>
        <end position="130"/>
    </location>
</feature>
<organism evidence="2 3">
    <name type="scientific">Rodentibacter heidelbergensis</name>
    <dbReference type="NCBI Taxonomy" id="1908258"/>
    <lineage>
        <taxon>Bacteria</taxon>
        <taxon>Pseudomonadati</taxon>
        <taxon>Pseudomonadota</taxon>
        <taxon>Gammaproteobacteria</taxon>
        <taxon>Pasteurellales</taxon>
        <taxon>Pasteurellaceae</taxon>
        <taxon>Rodentibacter</taxon>
    </lineage>
</organism>
<dbReference type="STRING" id="1908258.BKK48_05065"/>
<dbReference type="OrthoDB" id="5679363at2"/>
<evidence type="ECO:0000313" key="2">
    <source>
        <dbReference type="EMBL" id="OOF36625.1"/>
    </source>
</evidence>
<gene>
    <name evidence="2" type="ORF">BKK48_05065</name>
</gene>
<reference evidence="2 3" key="1">
    <citation type="submission" date="2016-10" db="EMBL/GenBank/DDBJ databases">
        <title>Rodentibacter gen. nov. and new species.</title>
        <authorList>
            <person name="Christensen H."/>
        </authorList>
    </citation>
    <scope>NUCLEOTIDE SEQUENCE [LARGE SCALE GENOMIC DNA]</scope>
    <source>
        <strain evidence="2 3">Ac69</strain>
    </source>
</reference>
<evidence type="ECO:0008006" key="4">
    <source>
        <dbReference type="Google" id="ProtNLM"/>
    </source>
</evidence>
<dbReference type="Proteomes" id="UP000189437">
    <property type="component" value="Unassembled WGS sequence"/>
</dbReference>
<dbReference type="EMBL" id="MLHH01000010">
    <property type="protein sequence ID" value="OOF36625.1"/>
    <property type="molecule type" value="Genomic_DNA"/>
</dbReference>
<comment type="caution">
    <text evidence="2">The sequence shown here is derived from an EMBL/GenBank/DDBJ whole genome shotgun (WGS) entry which is preliminary data.</text>
</comment>
<sequence>MKISGYFLGLYCLLFCFNAQATDPFDYHQRQTGENHLSIPKIQKEKCVFKEPAFATETAFIQLKLVGVVLYKNRPEALFLDPNQQLIVAKSGYRLGQEGYLIKQIGKNGVELLHSKIGQCEQTDPLVLRF</sequence>
<evidence type="ECO:0000313" key="3">
    <source>
        <dbReference type="Proteomes" id="UP000189437"/>
    </source>
</evidence>
<name>A0A1V3I9D7_9PAST</name>